<dbReference type="AlphaFoldDB" id="A0A6B0TSK0"/>
<name>A0A6B0TSK0_IXORI</name>
<proteinExistence type="predicted"/>
<dbReference type="PROSITE" id="PS51257">
    <property type="entry name" value="PROKAR_LIPOPROTEIN"/>
    <property type="match status" value="1"/>
</dbReference>
<reference evidence="1" key="1">
    <citation type="submission" date="2019-12" db="EMBL/GenBank/DDBJ databases">
        <title>An insight into the sialome of adult female Ixodes ricinus ticks feeding for 6 days.</title>
        <authorList>
            <person name="Perner J."/>
            <person name="Ribeiro J.M.C."/>
        </authorList>
    </citation>
    <scope>NUCLEOTIDE SEQUENCE</scope>
    <source>
        <strain evidence="1">Semi-engorged</strain>
        <tissue evidence="1">Salivary glands</tissue>
    </source>
</reference>
<sequence length="66" mass="7507">MRSRLSATGLVSSSCTSGSTCLFFSFSGSLCCCNWSEMHTRQMRPTKNWTYCRNPRSRTTTCLRKP</sequence>
<dbReference type="EMBL" id="GIFC01000085">
    <property type="protein sequence ID" value="MXU82168.1"/>
    <property type="molecule type" value="Transcribed_RNA"/>
</dbReference>
<evidence type="ECO:0000313" key="1">
    <source>
        <dbReference type="EMBL" id="MXU82168.1"/>
    </source>
</evidence>
<accession>A0A6B0TSK0</accession>
<organism evidence="1">
    <name type="scientific">Ixodes ricinus</name>
    <name type="common">Common tick</name>
    <name type="synonym">Acarus ricinus</name>
    <dbReference type="NCBI Taxonomy" id="34613"/>
    <lineage>
        <taxon>Eukaryota</taxon>
        <taxon>Metazoa</taxon>
        <taxon>Ecdysozoa</taxon>
        <taxon>Arthropoda</taxon>
        <taxon>Chelicerata</taxon>
        <taxon>Arachnida</taxon>
        <taxon>Acari</taxon>
        <taxon>Parasitiformes</taxon>
        <taxon>Ixodida</taxon>
        <taxon>Ixodoidea</taxon>
        <taxon>Ixodidae</taxon>
        <taxon>Ixodinae</taxon>
        <taxon>Ixodes</taxon>
    </lineage>
</organism>
<protein>
    <submittedName>
        <fullName evidence="1">Putative secreted protein</fullName>
    </submittedName>
</protein>